<dbReference type="Proteomes" id="UP001596108">
    <property type="component" value="Unassembled WGS sequence"/>
</dbReference>
<keyword evidence="1" id="KW-0812">Transmembrane</keyword>
<comment type="caution">
    <text evidence="2">The sequence shown here is derived from an EMBL/GenBank/DDBJ whole genome shotgun (WGS) entry which is preliminary data.</text>
</comment>
<keyword evidence="1" id="KW-1133">Transmembrane helix</keyword>
<dbReference type="EMBL" id="JBHSNC010000031">
    <property type="protein sequence ID" value="MFC5529891.1"/>
    <property type="molecule type" value="Genomic_DNA"/>
</dbReference>
<keyword evidence="1" id="KW-0472">Membrane</keyword>
<reference evidence="3" key="1">
    <citation type="journal article" date="2019" name="Int. J. Syst. Evol. Microbiol.">
        <title>The Global Catalogue of Microorganisms (GCM) 10K type strain sequencing project: providing services to taxonomists for standard genome sequencing and annotation.</title>
        <authorList>
            <consortium name="The Broad Institute Genomics Platform"/>
            <consortium name="The Broad Institute Genome Sequencing Center for Infectious Disease"/>
            <person name="Wu L."/>
            <person name="Ma J."/>
        </authorList>
    </citation>
    <scope>NUCLEOTIDE SEQUENCE [LARGE SCALE GENOMIC DNA]</scope>
    <source>
        <strain evidence="3">CGMCC 1.18578</strain>
    </source>
</reference>
<dbReference type="RefSeq" id="WP_378111815.1">
    <property type="nucleotide sequence ID" value="NZ_JBHSNC010000031.1"/>
</dbReference>
<evidence type="ECO:0000256" key="1">
    <source>
        <dbReference type="SAM" id="Phobius"/>
    </source>
</evidence>
<proteinExistence type="predicted"/>
<evidence type="ECO:0000313" key="3">
    <source>
        <dbReference type="Proteomes" id="UP001596108"/>
    </source>
</evidence>
<sequence>MAWEITAYAIALSVLAIAVAAIFGVIRVVRTLGRAERTLARVGSETEISLRQARLLAEEATAITRSSRQAFESIAAFAEGARALGDAAQAAGEAASQVSAFWRDRLIFRRANEPAADDDGAQDARADWQSVLKQIWRAWRNRSCEADDAEGSRYPGTSADQA</sequence>
<keyword evidence="3" id="KW-1185">Reference proteome</keyword>
<organism evidence="2 3">
    <name type="scientific">Cohnella yongneupensis</name>
    <dbReference type="NCBI Taxonomy" id="425006"/>
    <lineage>
        <taxon>Bacteria</taxon>
        <taxon>Bacillati</taxon>
        <taxon>Bacillota</taxon>
        <taxon>Bacilli</taxon>
        <taxon>Bacillales</taxon>
        <taxon>Paenibacillaceae</taxon>
        <taxon>Cohnella</taxon>
    </lineage>
</organism>
<accession>A0ABW0QY09</accession>
<evidence type="ECO:0000313" key="2">
    <source>
        <dbReference type="EMBL" id="MFC5529891.1"/>
    </source>
</evidence>
<gene>
    <name evidence="2" type="ORF">ACFPQ4_10590</name>
</gene>
<feature type="transmembrane region" description="Helical" evidence="1">
    <location>
        <begin position="6"/>
        <end position="29"/>
    </location>
</feature>
<protein>
    <submittedName>
        <fullName evidence="2">DUF948 domain-containing protein</fullName>
    </submittedName>
</protein>
<name>A0ABW0QY09_9BACL</name>